<dbReference type="PANTHER" id="PTHR48111:SF4">
    <property type="entry name" value="DNA-BINDING DUAL TRANSCRIPTIONAL REGULATOR OMPR"/>
    <property type="match status" value="1"/>
</dbReference>
<keyword evidence="2" id="KW-0902">Two-component regulatory system</keyword>
<dbReference type="Proteomes" id="UP000585905">
    <property type="component" value="Unassembled WGS sequence"/>
</dbReference>
<dbReference type="EMBL" id="JACGWX010000006">
    <property type="protein sequence ID" value="MBA8848633.1"/>
    <property type="molecule type" value="Genomic_DNA"/>
</dbReference>
<reference evidence="10 11" key="1">
    <citation type="submission" date="2020-07" db="EMBL/GenBank/DDBJ databases">
        <title>Sequencing the genomes of 1000 actinobacteria strains.</title>
        <authorList>
            <person name="Klenk H.-P."/>
        </authorList>
    </citation>
    <scope>NUCLEOTIDE SEQUENCE [LARGE SCALE GENOMIC DNA]</scope>
    <source>
        <strain evidence="10 11">DSM 19663</strain>
    </source>
</reference>
<evidence type="ECO:0000256" key="1">
    <source>
        <dbReference type="ARBA" id="ARBA00022553"/>
    </source>
</evidence>
<keyword evidence="11" id="KW-1185">Reference proteome</keyword>
<dbReference type="FunFam" id="3.40.50.2300:FF:000001">
    <property type="entry name" value="DNA-binding response regulator PhoB"/>
    <property type="match status" value="1"/>
</dbReference>
<dbReference type="InterPro" id="IPR011006">
    <property type="entry name" value="CheY-like_superfamily"/>
</dbReference>
<evidence type="ECO:0000256" key="4">
    <source>
        <dbReference type="ARBA" id="ARBA00023125"/>
    </source>
</evidence>
<gene>
    <name evidence="10" type="ORF">FHX53_002243</name>
</gene>
<keyword evidence="3" id="KW-0805">Transcription regulation</keyword>
<dbReference type="SMART" id="SM00448">
    <property type="entry name" value="REC"/>
    <property type="match status" value="1"/>
</dbReference>
<dbReference type="SMART" id="SM00862">
    <property type="entry name" value="Trans_reg_C"/>
    <property type="match status" value="1"/>
</dbReference>
<dbReference type="InterPro" id="IPR036388">
    <property type="entry name" value="WH-like_DNA-bd_sf"/>
</dbReference>
<feature type="modified residue" description="4-aspartylphosphate" evidence="6">
    <location>
        <position position="69"/>
    </location>
</feature>
<dbReference type="InterPro" id="IPR039420">
    <property type="entry name" value="WalR-like"/>
</dbReference>
<evidence type="ECO:0000259" key="8">
    <source>
        <dbReference type="PROSITE" id="PS50110"/>
    </source>
</evidence>
<dbReference type="GO" id="GO:0000976">
    <property type="term" value="F:transcription cis-regulatory region binding"/>
    <property type="evidence" value="ECO:0007669"/>
    <property type="project" value="TreeGrafter"/>
</dbReference>
<dbReference type="Gene3D" id="1.10.10.10">
    <property type="entry name" value="Winged helix-like DNA-binding domain superfamily/Winged helix DNA-binding domain"/>
    <property type="match status" value="1"/>
</dbReference>
<feature type="DNA-binding region" description="OmpR/PhoB-type" evidence="7">
    <location>
        <begin position="142"/>
        <end position="240"/>
    </location>
</feature>
<evidence type="ECO:0000259" key="9">
    <source>
        <dbReference type="PROSITE" id="PS51755"/>
    </source>
</evidence>
<evidence type="ECO:0000256" key="5">
    <source>
        <dbReference type="ARBA" id="ARBA00023163"/>
    </source>
</evidence>
<evidence type="ECO:0000313" key="10">
    <source>
        <dbReference type="EMBL" id="MBA8848633.1"/>
    </source>
</evidence>
<proteinExistence type="predicted"/>
<dbReference type="GO" id="GO:0006355">
    <property type="term" value="P:regulation of DNA-templated transcription"/>
    <property type="evidence" value="ECO:0007669"/>
    <property type="project" value="InterPro"/>
</dbReference>
<evidence type="ECO:0000256" key="2">
    <source>
        <dbReference type="ARBA" id="ARBA00023012"/>
    </source>
</evidence>
<feature type="domain" description="OmpR/PhoB-type" evidence="9">
    <location>
        <begin position="142"/>
        <end position="240"/>
    </location>
</feature>
<dbReference type="InterPro" id="IPR001867">
    <property type="entry name" value="OmpR/PhoB-type_DNA-bd"/>
</dbReference>
<dbReference type="GO" id="GO:0032993">
    <property type="term" value="C:protein-DNA complex"/>
    <property type="evidence" value="ECO:0007669"/>
    <property type="project" value="TreeGrafter"/>
</dbReference>
<evidence type="ECO:0000256" key="6">
    <source>
        <dbReference type="PROSITE-ProRule" id="PRU00169"/>
    </source>
</evidence>
<feature type="domain" description="Response regulatory" evidence="8">
    <location>
        <begin position="20"/>
        <end position="133"/>
    </location>
</feature>
<dbReference type="Gene3D" id="6.10.250.690">
    <property type="match status" value="1"/>
</dbReference>
<dbReference type="GO" id="GO:0005829">
    <property type="term" value="C:cytosol"/>
    <property type="evidence" value="ECO:0007669"/>
    <property type="project" value="TreeGrafter"/>
</dbReference>
<keyword evidence="1 6" id="KW-0597">Phosphoprotein</keyword>
<dbReference type="FunFam" id="1.10.10.10:FF:000018">
    <property type="entry name" value="DNA-binding response regulator ResD"/>
    <property type="match status" value="1"/>
</dbReference>
<dbReference type="Gene3D" id="3.40.50.2300">
    <property type="match status" value="1"/>
</dbReference>
<dbReference type="InterPro" id="IPR001789">
    <property type="entry name" value="Sig_transdc_resp-reg_receiver"/>
</dbReference>
<protein>
    <submittedName>
        <fullName evidence="10">DNA-binding response OmpR family regulator</fullName>
    </submittedName>
</protein>
<evidence type="ECO:0000256" key="7">
    <source>
        <dbReference type="PROSITE-ProRule" id="PRU01091"/>
    </source>
</evidence>
<organism evidence="10 11">
    <name type="scientific">Microcella alkalica</name>
    <dbReference type="NCBI Taxonomy" id="355930"/>
    <lineage>
        <taxon>Bacteria</taxon>
        <taxon>Bacillati</taxon>
        <taxon>Actinomycetota</taxon>
        <taxon>Actinomycetes</taxon>
        <taxon>Micrococcales</taxon>
        <taxon>Microbacteriaceae</taxon>
        <taxon>Microcella</taxon>
    </lineage>
</organism>
<dbReference type="GO" id="GO:0000156">
    <property type="term" value="F:phosphorelay response regulator activity"/>
    <property type="evidence" value="ECO:0007669"/>
    <property type="project" value="TreeGrafter"/>
</dbReference>
<keyword evidence="5" id="KW-0804">Transcription</keyword>
<dbReference type="SUPFAM" id="SSF52172">
    <property type="entry name" value="CheY-like"/>
    <property type="match status" value="1"/>
</dbReference>
<dbReference type="PROSITE" id="PS51755">
    <property type="entry name" value="OMPR_PHOB"/>
    <property type="match status" value="1"/>
</dbReference>
<evidence type="ECO:0000256" key="3">
    <source>
        <dbReference type="ARBA" id="ARBA00023015"/>
    </source>
</evidence>
<dbReference type="AlphaFoldDB" id="A0A839EBX1"/>
<keyword evidence="4 7" id="KW-0238">DNA-binding</keyword>
<evidence type="ECO:0000313" key="11">
    <source>
        <dbReference type="Proteomes" id="UP000585905"/>
    </source>
</evidence>
<sequence>MGDVSGATDARRAVPLDGRRVLVVDDDDTLREIVAAYVSAAGATVDQAADSVAALRIAEATPPDLVVLDRMIPGVSGIEVARRLRAAGPVPIVMLTALGETEHRIEGLEAGVDDYLAKPFSPRELVLRIVAVLRRRDDAIAPQDVVLGRLRLDASSTTIALDGAPLALTGREYDLLAYLMRRPGRTISRETLRDEVWGWSVGDASTVTVHVRRLREKLEVDPGEPRILLTVWGIGYRLEPTPLALGAQS</sequence>
<dbReference type="PROSITE" id="PS50110">
    <property type="entry name" value="RESPONSE_REGULATORY"/>
    <property type="match status" value="1"/>
</dbReference>
<dbReference type="RefSeq" id="WP_182491414.1">
    <property type="nucleotide sequence ID" value="NZ_BAAAOV010000012.1"/>
</dbReference>
<name>A0A839EBX1_9MICO</name>
<dbReference type="Pfam" id="PF00072">
    <property type="entry name" value="Response_reg"/>
    <property type="match status" value="1"/>
</dbReference>
<comment type="caution">
    <text evidence="10">The sequence shown here is derived from an EMBL/GenBank/DDBJ whole genome shotgun (WGS) entry which is preliminary data.</text>
</comment>
<dbReference type="Pfam" id="PF00486">
    <property type="entry name" value="Trans_reg_C"/>
    <property type="match status" value="1"/>
</dbReference>
<accession>A0A839EBX1</accession>
<dbReference type="PANTHER" id="PTHR48111">
    <property type="entry name" value="REGULATOR OF RPOS"/>
    <property type="match status" value="1"/>
</dbReference>
<dbReference type="CDD" id="cd00383">
    <property type="entry name" value="trans_reg_C"/>
    <property type="match status" value="1"/>
</dbReference>